<keyword evidence="3" id="KW-1185">Reference proteome</keyword>
<protein>
    <submittedName>
        <fullName evidence="2">Uncharacterized protein</fullName>
    </submittedName>
</protein>
<accession>A0AAD7GB97</accession>
<reference evidence="2" key="1">
    <citation type="submission" date="2023-03" db="EMBL/GenBank/DDBJ databases">
        <title>Massive genome expansion in bonnet fungi (Mycena s.s.) driven by repeated elements and novel gene families across ecological guilds.</title>
        <authorList>
            <consortium name="Lawrence Berkeley National Laboratory"/>
            <person name="Harder C.B."/>
            <person name="Miyauchi S."/>
            <person name="Viragh M."/>
            <person name="Kuo A."/>
            <person name="Thoen E."/>
            <person name="Andreopoulos B."/>
            <person name="Lu D."/>
            <person name="Skrede I."/>
            <person name="Drula E."/>
            <person name="Henrissat B."/>
            <person name="Morin E."/>
            <person name="Kohler A."/>
            <person name="Barry K."/>
            <person name="LaButti K."/>
            <person name="Morin E."/>
            <person name="Salamov A."/>
            <person name="Lipzen A."/>
            <person name="Mereny Z."/>
            <person name="Hegedus B."/>
            <person name="Baldrian P."/>
            <person name="Stursova M."/>
            <person name="Weitz H."/>
            <person name="Taylor A."/>
            <person name="Grigoriev I.V."/>
            <person name="Nagy L.G."/>
            <person name="Martin F."/>
            <person name="Kauserud H."/>
        </authorList>
    </citation>
    <scope>NUCLEOTIDE SEQUENCE</scope>
    <source>
        <strain evidence="2">CBHHK067</strain>
    </source>
</reference>
<evidence type="ECO:0000256" key="1">
    <source>
        <dbReference type="SAM" id="MobiDB-lite"/>
    </source>
</evidence>
<dbReference type="AlphaFoldDB" id="A0AAD7GB97"/>
<gene>
    <name evidence="2" type="ORF">B0H17DRAFT_1181285</name>
</gene>
<sequence>MSPSNRCGVGKQKRTRLLTFPSPNHAAPAVASSATRAESTASVATIGLLIQLPSRAGNFADADTLNVDLGAFFDNTPPVADPPIPNPTGSGGPAVAVVASTPPTPDQAVPTAPAPIGAVKDFIDRVGLSDIPPKDKRSARATFAHTADGSSARTCTQSYLIWRDALTNVHVNLNAQITGVQSPNAKLQAAIAANARDICAASDRLEQVELMLNRTSATVDTINEALKTLILSVNVLATATAPAQAAVSVPPAPLPALLAPPASSFDSRMDNMEYLFQQLVSKRSRSPDGADDGRNVRTRVEDSTAPVVTAPAPIALAARPAPIPPTVALVAAPPPVLVAAPAPVIVAAPPAVVAAPPPGAVTAPPPPAIAAPPPPAIAAPPPPAIPAPPPAAVAAPLPVTIAAPPAIGVVAAPAPVAVTGVPPRSLRTTQPRRPTWARSPGAATSPVLPAARTVMRNYRARRGPDSNTIIACFEMAEIAS</sequence>
<feature type="compositionally biased region" description="Basic and acidic residues" evidence="1">
    <location>
        <begin position="285"/>
        <end position="302"/>
    </location>
</feature>
<dbReference type="EMBL" id="JARKIE010000098">
    <property type="protein sequence ID" value="KAJ7686220.1"/>
    <property type="molecule type" value="Genomic_DNA"/>
</dbReference>
<feature type="region of interest" description="Disordered" evidence="1">
    <location>
        <begin position="282"/>
        <end position="304"/>
    </location>
</feature>
<name>A0AAD7GB97_MYCRO</name>
<evidence type="ECO:0000313" key="2">
    <source>
        <dbReference type="EMBL" id="KAJ7686220.1"/>
    </source>
</evidence>
<organism evidence="2 3">
    <name type="scientific">Mycena rosella</name>
    <name type="common">Pink bonnet</name>
    <name type="synonym">Agaricus rosellus</name>
    <dbReference type="NCBI Taxonomy" id="1033263"/>
    <lineage>
        <taxon>Eukaryota</taxon>
        <taxon>Fungi</taxon>
        <taxon>Dikarya</taxon>
        <taxon>Basidiomycota</taxon>
        <taxon>Agaricomycotina</taxon>
        <taxon>Agaricomycetes</taxon>
        <taxon>Agaricomycetidae</taxon>
        <taxon>Agaricales</taxon>
        <taxon>Marasmiineae</taxon>
        <taxon>Mycenaceae</taxon>
        <taxon>Mycena</taxon>
    </lineage>
</organism>
<feature type="region of interest" description="Disordered" evidence="1">
    <location>
        <begin position="422"/>
        <end position="444"/>
    </location>
</feature>
<dbReference type="Proteomes" id="UP001221757">
    <property type="component" value="Unassembled WGS sequence"/>
</dbReference>
<proteinExistence type="predicted"/>
<comment type="caution">
    <text evidence="2">The sequence shown here is derived from an EMBL/GenBank/DDBJ whole genome shotgun (WGS) entry which is preliminary data.</text>
</comment>
<evidence type="ECO:0000313" key="3">
    <source>
        <dbReference type="Proteomes" id="UP001221757"/>
    </source>
</evidence>